<evidence type="ECO:0000313" key="9">
    <source>
        <dbReference type="EMBL" id="MDT0528656.1"/>
    </source>
</evidence>
<dbReference type="PANTHER" id="PTHR32322">
    <property type="entry name" value="INNER MEMBRANE TRANSPORTER"/>
    <property type="match status" value="1"/>
</dbReference>
<gene>
    <name evidence="9" type="ORF">RM555_06590</name>
</gene>
<keyword evidence="10" id="KW-1185">Reference proteome</keyword>
<evidence type="ECO:0000259" key="8">
    <source>
        <dbReference type="Pfam" id="PF00892"/>
    </source>
</evidence>
<evidence type="ECO:0000256" key="2">
    <source>
        <dbReference type="ARBA" id="ARBA00007362"/>
    </source>
</evidence>
<comment type="subcellular location">
    <subcellularLocation>
        <location evidence="1">Membrane</location>
        <topology evidence="1">Multi-pass membrane protein</topology>
    </subcellularLocation>
</comment>
<feature type="transmembrane region" description="Helical" evidence="7">
    <location>
        <begin position="240"/>
        <end position="262"/>
    </location>
</feature>
<feature type="domain" description="EamA" evidence="8">
    <location>
        <begin position="28"/>
        <end position="164"/>
    </location>
</feature>
<dbReference type="Pfam" id="PF00892">
    <property type="entry name" value="EamA"/>
    <property type="match status" value="2"/>
</dbReference>
<reference evidence="9" key="1">
    <citation type="submission" date="2023-09" db="EMBL/GenBank/DDBJ databases">
        <title>30 novel species of actinomycetes from the DSMZ collection.</title>
        <authorList>
            <person name="Nouioui I."/>
        </authorList>
    </citation>
    <scope>NUCLEOTIDE SEQUENCE</scope>
    <source>
        <strain evidence="9">DSM 115977</strain>
    </source>
</reference>
<feature type="transmembrane region" description="Helical" evidence="7">
    <location>
        <begin position="269"/>
        <end position="289"/>
    </location>
</feature>
<dbReference type="InterPro" id="IPR037185">
    <property type="entry name" value="EmrE-like"/>
</dbReference>
<evidence type="ECO:0000256" key="4">
    <source>
        <dbReference type="ARBA" id="ARBA00022989"/>
    </source>
</evidence>
<evidence type="ECO:0000256" key="5">
    <source>
        <dbReference type="ARBA" id="ARBA00023136"/>
    </source>
</evidence>
<feature type="transmembrane region" description="Helical" evidence="7">
    <location>
        <begin position="148"/>
        <end position="167"/>
    </location>
</feature>
<dbReference type="EMBL" id="JAVRFL010000006">
    <property type="protein sequence ID" value="MDT0528656.1"/>
    <property type="molecule type" value="Genomic_DNA"/>
</dbReference>
<feature type="transmembrane region" description="Helical" evidence="7">
    <location>
        <begin position="179"/>
        <end position="197"/>
    </location>
</feature>
<feature type="transmembrane region" description="Helical" evidence="7">
    <location>
        <begin position="118"/>
        <end position="136"/>
    </location>
</feature>
<dbReference type="RefSeq" id="WP_311410888.1">
    <property type="nucleotide sequence ID" value="NZ_JAVRFL010000006.1"/>
</dbReference>
<accession>A0ABU2WTG8</accession>
<feature type="domain" description="EamA" evidence="8">
    <location>
        <begin position="179"/>
        <end position="311"/>
    </location>
</feature>
<keyword evidence="3 7" id="KW-0812">Transmembrane</keyword>
<keyword evidence="5 7" id="KW-0472">Membrane</keyword>
<keyword evidence="4 7" id="KW-1133">Transmembrane helix</keyword>
<feature type="transmembrane region" description="Helical" evidence="7">
    <location>
        <begin position="93"/>
        <end position="112"/>
    </location>
</feature>
<dbReference type="SUPFAM" id="SSF103481">
    <property type="entry name" value="Multidrug resistance efflux transporter EmrE"/>
    <property type="match status" value="2"/>
</dbReference>
<evidence type="ECO:0000256" key="3">
    <source>
        <dbReference type="ARBA" id="ARBA00022692"/>
    </source>
</evidence>
<organism evidence="9 10">
    <name type="scientific">Micromonospora reichwaldensis</name>
    <dbReference type="NCBI Taxonomy" id="3075516"/>
    <lineage>
        <taxon>Bacteria</taxon>
        <taxon>Bacillati</taxon>
        <taxon>Actinomycetota</taxon>
        <taxon>Actinomycetes</taxon>
        <taxon>Micromonosporales</taxon>
        <taxon>Micromonosporaceae</taxon>
        <taxon>Micromonospora</taxon>
    </lineage>
</organism>
<protein>
    <submittedName>
        <fullName evidence="9">EamA family transporter</fullName>
    </submittedName>
</protein>
<feature type="transmembrane region" description="Helical" evidence="7">
    <location>
        <begin position="209"/>
        <end position="228"/>
    </location>
</feature>
<dbReference type="InterPro" id="IPR000620">
    <property type="entry name" value="EamA_dom"/>
</dbReference>
<evidence type="ECO:0000256" key="1">
    <source>
        <dbReference type="ARBA" id="ARBA00004141"/>
    </source>
</evidence>
<sequence length="317" mass="31492">MSRTSLSGPYASPSAPHPRRGPAGGVRRGLLYVTGAAVLWGTTGVAVQLVRESTTLTPTAIGFHRLAIGALVLVALLARRLGPVLAALRSEPVALVGVGIGLGGYQALYFLAVASGGVGVATVVSLGLAPVLIFGWESLRARRLPGRTMLGALVAGVIGLVLITVSVGEPGTTAPRPLLGLLAAFGSGVGYAASTVLSRHAAQRVAPMTLTTVSAAVGALALAPIALAEGIGVPARLAPIGLLLHLGVVTTAVAYALFYAGLRSITGSAAALATLAEPLTAVLLAGWIVGESLPVPVLVGGVLLLGAVTVVHLSPGK</sequence>
<feature type="transmembrane region" description="Helical" evidence="7">
    <location>
        <begin position="62"/>
        <end position="81"/>
    </location>
</feature>
<feature type="transmembrane region" description="Helical" evidence="7">
    <location>
        <begin position="29"/>
        <end position="50"/>
    </location>
</feature>
<dbReference type="Proteomes" id="UP001180973">
    <property type="component" value="Unassembled WGS sequence"/>
</dbReference>
<evidence type="ECO:0000313" key="10">
    <source>
        <dbReference type="Proteomes" id="UP001180973"/>
    </source>
</evidence>
<comment type="similarity">
    <text evidence="2">Belongs to the EamA transporter family.</text>
</comment>
<evidence type="ECO:0000256" key="6">
    <source>
        <dbReference type="SAM" id="MobiDB-lite"/>
    </source>
</evidence>
<feature type="region of interest" description="Disordered" evidence="6">
    <location>
        <begin position="1"/>
        <end position="22"/>
    </location>
</feature>
<name>A0ABU2WTG8_9ACTN</name>
<feature type="transmembrane region" description="Helical" evidence="7">
    <location>
        <begin position="295"/>
        <end position="313"/>
    </location>
</feature>
<proteinExistence type="inferred from homology"/>
<evidence type="ECO:0000256" key="7">
    <source>
        <dbReference type="SAM" id="Phobius"/>
    </source>
</evidence>
<dbReference type="PANTHER" id="PTHR32322:SF2">
    <property type="entry name" value="EAMA DOMAIN-CONTAINING PROTEIN"/>
    <property type="match status" value="1"/>
</dbReference>
<comment type="caution">
    <text evidence="9">The sequence shown here is derived from an EMBL/GenBank/DDBJ whole genome shotgun (WGS) entry which is preliminary data.</text>
</comment>
<dbReference type="InterPro" id="IPR050638">
    <property type="entry name" value="AA-Vitamin_Transporters"/>
</dbReference>